<sequence length="361" mass="41622">MSNRDRYRHEGPPPRSRDQSQPRRQQYNEPDSVSLGGPSRSRTDPSRYQTSRSTSRTHHYDTPNDYSVDGATSRRQGQTRERSRDRYARSPSSSSSEENIRPRRIHDREPSTSGDSMSSPTPSRSYSRPRTHRSTHNRDPFDGHRSDREGDKYSRYRYYDEYIDRPSVGRSHEGRVRRDDRYDRTRSQRRDWREQYDTSEGSRCCSTNPRGRSGKSRNELDGRAPIFHRLDTTIKVLAILIELFLIIGFILNVLCIDSGYKRPEAWFQLLFLLALCVAIGLCIFDFNRQANKIQNSLTLFGTPRSRAICFLLMGLCVWPRRWPTDTTVVMYVSLAIVGNAASLLACVLGVSLLIIDSRTAG</sequence>
<feature type="region of interest" description="Disordered" evidence="1">
    <location>
        <begin position="1"/>
        <end position="152"/>
    </location>
</feature>
<feature type="region of interest" description="Disordered" evidence="1">
    <location>
        <begin position="170"/>
        <end position="218"/>
    </location>
</feature>
<feature type="compositionally biased region" description="Basic and acidic residues" evidence="1">
    <location>
        <begin position="78"/>
        <end position="88"/>
    </location>
</feature>
<feature type="compositionally biased region" description="Basic and acidic residues" evidence="1">
    <location>
        <begin position="170"/>
        <end position="196"/>
    </location>
</feature>
<keyword evidence="4" id="KW-1185">Reference proteome</keyword>
<feature type="compositionally biased region" description="Basic and acidic residues" evidence="1">
    <location>
        <begin position="1"/>
        <end position="21"/>
    </location>
</feature>
<evidence type="ECO:0000256" key="2">
    <source>
        <dbReference type="SAM" id="Phobius"/>
    </source>
</evidence>
<gene>
    <name evidence="3" type="ORF">GMRT_11261</name>
</gene>
<keyword evidence="2" id="KW-0472">Membrane</keyword>
<dbReference type="Proteomes" id="UP000315496">
    <property type="component" value="Chromosome 2"/>
</dbReference>
<keyword evidence="2" id="KW-0812">Transmembrane</keyword>
<protein>
    <submittedName>
        <fullName evidence="3">Uncharacterized protein</fullName>
    </submittedName>
</protein>
<accession>A0A4Z1SR22</accession>
<name>A0A4Z1SR22_GIAMU</name>
<evidence type="ECO:0000313" key="4">
    <source>
        <dbReference type="Proteomes" id="UP000315496"/>
    </source>
</evidence>
<comment type="caution">
    <text evidence="3">The sequence shown here is derived from an EMBL/GenBank/DDBJ whole genome shotgun (WGS) entry which is preliminary data.</text>
</comment>
<feature type="transmembrane region" description="Helical" evidence="2">
    <location>
        <begin position="328"/>
        <end position="355"/>
    </location>
</feature>
<dbReference type="VEuPathDB" id="GiardiaDB:GMRT_11261"/>
<feature type="transmembrane region" description="Helical" evidence="2">
    <location>
        <begin position="236"/>
        <end position="254"/>
    </location>
</feature>
<feature type="compositionally biased region" description="Low complexity" evidence="1">
    <location>
        <begin position="111"/>
        <end position="126"/>
    </location>
</feature>
<feature type="transmembrane region" description="Helical" evidence="2">
    <location>
        <begin position="305"/>
        <end position="322"/>
    </location>
</feature>
<dbReference type="AlphaFoldDB" id="A0A4Z1SR22"/>
<evidence type="ECO:0000256" key="1">
    <source>
        <dbReference type="SAM" id="MobiDB-lite"/>
    </source>
</evidence>
<dbReference type="EMBL" id="VDLU01000002">
    <property type="protein sequence ID" value="TNJ28322.1"/>
    <property type="molecule type" value="Genomic_DNA"/>
</dbReference>
<reference evidence="3 4" key="1">
    <citation type="submission" date="2019-05" db="EMBL/GenBank/DDBJ databases">
        <title>The compact genome of Giardia muris reveals important steps in the evolution of intestinal protozoan parasites.</title>
        <authorList>
            <person name="Xu F."/>
            <person name="Jimenez-Gonzalez A."/>
            <person name="Einarsson E."/>
            <person name="Astvaldsson A."/>
            <person name="Peirasmaki D."/>
            <person name="Eckmann L."/>
            <person name="Andersson J.O."/>
            <person name="Svard S.G."/>
            <person name="Jerlstrom-Hultqvist J."/>
        </authorList>
    </citation>
    <scope>NUCLEOTIDE SEQUENCE [LARGE SCALE GENOMIC DNA]</scope>
    <source>
        <strain evidence="3 4">Roberts-Thomson</strain>
    </source>
</reference>
<feature type="compositionally biased region" description="Basic and acidic residues" evidence="1">
    <location>
        <begin position="136"/>
        <end position="152"/>
    </location>
</feature>
<feature type="compositionally biased region" description="Polar residues" evidence="1">
    <location>
        <begin position="198"/>
        <end position="210"/>
    </location>
</feature>
<feature type="transmembrane region" description="Helical" evidence="2">
    <location>
        <begin position="266"/>
        <end position="284"/>
    </location>
</feature>
<proteinExistence type="predicted"/>
<evidence type="ECO:0000313" key="3">
    <source>
        <dbReference type="EMBL" id="TNJ28322.1"/>
    </source>
</evidence>
<keyword evidence="2" id="KW-1133">Transmembrane helix</keyword>
<organism evidence="3 4">
    <name type="scientific">Giardia muris</name>
    <dbReference type="NCBI Taxonomy" id="5742"/>
    <lineage>
        <taxon>Eukaryota</taxon>
        <taxon>Metamonada</taxon>
        <taxon>Diplomonadida</taxon>
        <taxon>Hexamitidae</taxon>
        <taxon>Giardiinae</taxon>
        <taxon>Giardia</taxon>
    </lineage>
</organism>
<feature type="compositionally biased region" description="Basic and acidic residues" evidence="1">
    <location>
        <begin position="98"/>
        <end position="110"/>
    </location>
</feature>